<evidence type="ECO:0000313" key="1">
    <source>
        <dbReference type="Proteomes" id="UP000887565"/>
    </source>
</evidence>
<dbReference type="Proteomes" id="UP000887565">
    <property type="component" value="Unplaced"/>
</dbReference>
<proteinExistence type="predicted"/>
<dbReference type="AlphaFoldDB" id="A0A915K4P7"/>
<organism evidence="1 2">
    <name type="scientific">Romanomermis culicivorax</name>
    <name type="common">Nematode worm</name>
    <dbReference type="NCBI Taxonomy" id="13658"/>
    <lineage>
        <taxon>Eukaryota</taxon>
        <taxon>Metazoa</taxon>
        <taxon>Ecdysozoa</taxon>
        <taxon>Nematoda</taxon>
        <taxon>Enoplea</taxon>
        <taxon>Dorylaimia</taxon>
        <taxon>Mermithida</taxon>
        <taxon>Mermithoidea</taxon>
        <taxon>Mermithidae</taxon>
        <taxon>Romanomermis</taxon>
    </lineage>
</organism>
<name>A0A915K4P7_ROMCU</name>
<protein>
    <submittedName>
        <fullName evidence="2">Uncharacterized protein</fullName>
    </submittedName>
</protein>
<evidence type="ECO:0000313" key="2">
    <source>
        <dbReference type="WBParaSite" id="nRc.2.0.1.t33691-RA"/>
    </source>
</evidence>
<reference evidence="2" key="1">
    <citation type="submission" date="2022-11" db="UniProtKB">
        <authorList>
            <consortium name="WormBaseParasite"/>
        </authorList>
    </citation>
    <scope>IDENTIFICATION</scope>
</reference>
<keyword evidence="1" id="KW-1185">Reference proteome</keyword>
<accession>A0A915K4P7</accession>
<sequence>MDFAKNANFWGPWCGCRREWRCLDDADVILDGAQCLSKGVDGWGGVFAAATARQMASTAGSDASPSNRILSTGVAQIVPLVINLSARRTMLGPNIRSAAGPDSTI</sequence>
<dbReference type="WBParaSite" id="nRc.2.0.1.t33691-RA">
    <property type="protein sequence ID" value="nRc.2.0.1.t33691-RA"/>
    <property type="gene ID" value="nRc.2.0.1.g33691"/>
</dbReference>